<dbReference type="Gene3D" id="3.40.50.450">
    <property type="match status" value="1"/>
</dbReference>
<dbReference type="RefSeq" id="WP_344772357.1">
    <property type="nucleotide sequence ID" value="NZ_BAABAH010000002.1"/>
</dbReference>
<sequence length="383" mass="40278">MTAVTEIEDERLALKVLSLVVEPGDWRYLALARQLGGVGLLRALHEDPSRHELLEAVAVRLDALDVDAELRRAEHTGQRFVTPLDEEWPTQLDALEGQRDPLIDRGGVPLGLWVRGPGRLDRLADSVAVVGSRSSTTYGEELAGDIAAELGHAAVPVVSGAAVGIDYAAHRGAVSAPGGVTVAVLAGGADRPYPPAHRRMIEHLAAEHLVVSEAPPGAAHTRIRFLVRNRLIAALARGTVIVEAAARSGALCTVSWATRLNRVVMAVPGPVTMATSIGTHQAIRNGVATLVTCGRDVLELVGPAGEHLTVEPRGPENPRDALTPNQRRVLDGVPVAEGAGADSIAYATGLAIGSVQRALTHLESVGLAVREGRGWHLTDAARA</sequence>
<dbReference type="Proteomes" id="UP001501821">
    <property type="component" value="Unassembled WGS sequence"/>
</dbReference>
<evidence type="ECO:0000256" key="1">
    <source>
        <dbReference type="ARBA" id="ARBA00006525"/>
    </source>
</evidence>
<dbReference type="PANTHER" id="PTHR43022:SF1">
    <property type="entry name" value="PROTEIN SMF"/>
    <property type="match status" value="1"/>
</dbReference>
<evidence type="ECO:0000313" key="4">
    <source>
        <dbReference type="Proteomes" id="UP001501821"/>
    </source>
</evidence>
<protein>
    <submittedName>
        <fullName evidence="3">DNA-processing protein DprA</fullName>
    </submittedName>
</protein>
<dbReference type="Pfam" id="PF02481">
    <property type="entry name" value="DNA_processg_A"/>
    <property type="match status" value="1"/>
</dbReference>
<evidence type="ECO:0000259" key="2">
    <source>
        <dbReference type="Pfam" id="PF02481"/>
    </source>
</evidence>
<accession>A0ABP7HZV8</accession>
<proteinExistence type="inferred from homology"/>
<feature type="domain" description="Smf/DprA SLOG" evidence="2">
    <location>
        <begin position="80"/>
        <end position="300"/>
    </location>
</feature>
<comment type="caution">
    <text evidence="3">The sequence shown here is derived from an EMBL/GenBank/DDBJ whole genome shotgun (WGS) entry which is preliminary data.</text>
</comment>
<name>A0ABP7HZV8_9ACTN</name>
<comment type="similarity">
    <text evidence="1">Belongs to the DprA/Smf family.</text>
</comment>
<dbReference type="PANTHER" id="PTHR43022">
    <property type="entry name" value="PROTEIN SMF"/>
    <property type="match status" value="1"/>
</dbReference>
<dbReference type="InterPro" id="IPR057666">
    <property type="entry name" value="DrpA_SLOG"/>
</dbReference>
<reference evidence="4" key="1">
    <citation type="journal article" date="2019" name="Int. J. Syst. Evol. Microbiol.">
        <title>The Global Catalogue of Microorganisms (GCM) 10K type strain sequencing project: providing services to taxonomists for standard genome sequencing and annotation.</title>
        <authorList>
            <consortium name="The Broad Institute Genomics Platform"/>
            <consortium name="The Broad Institute Genome Sequencing Center for Infectious Disease"/>
            <person name="Wu L."/>
            <person name="Ma J."/>
        </authorList>
    </citation>
    <scope>NUCLEOTIDE SEQUENCE [LARGE SCALE GENOMIC DNA]</scope>
    <source>
        <strain evidence="4">JCM 16953</strain>
    </source>
</reference>
<gene>
    <name evidence="3" type="primary">dprA</name>
    <name evidence="3" type="ORF">GCM10022242_06420</name>
</gene>
<dbReference type="EMBL" id="BAABAH010000002">
    <property type="protein sequence ID" value="GAA3806073.1"/>
    <property type="molecule type" value="Genomic_DNA"/>
</dbReference>
<dbReference type="SUPFAM" id="SSF102405">
    <property type="entry name" value="MCP/YpsA-like"/>
    <property type="match status" value="1"/>
</dbReference>
<evidence type="ECO:0000313" key="3">
    <source>
        <dbReference type="EMBL" id="GAA3806073.1"/>
    </source>
</evidence>
<keyword evidence="4" id="KW-1185">Reference proteome</keyword>
<dbReference type="InterPro" id="IPR003488">
    <property type="entry name" value="DprA"/>
</dbReference>
<organism evidence="3 4">
    <name type="scientific">Nocardioides panacisoli</name>
    <dbReference type="NCBI Taxonomy" id="627624"/>
    <lineage>
        <taxon>Bacteria</taxon>
        <taxon>Bacillati</taxon>
        <taxon>Actinomycetota</taxon>
        <taxon>Actinomycetes</taxon>
        <taxon>Propionibacteriales</taxon>
        <taxon>Nocardioidaceae</taxon>
        <taxon>Nocardioides</taxon>
    </lineage>
</organism>